<reference evidence="7 8" key="1">
    <citation type="submission" date="2019-02" db="EMBL/GenBank/DDBJ databases">
        <title>Deep-cultivation of Planctomycetes and their phenomic and genomic characterization uncovers novel biology.</title>
        <authorList>
            <person name="Wiegand S."/>
            <person name="Jogler M."/>
            <person name="Boedeker C."/>
            <person name="Pinto D."/>
            <person name="Vollmers J."/>
            <person name="Rivas-Marin E."/>
            <person name="Kohn T."/>
            <person name="Peeters S.H."/>
            <person name="Heuer A."/>
            <person name="Rast P."/>
            <person name="Oberbeckmann S."/>
            <person name="Bunk B."/>
            <person name="Jeske O."/>
            <person name="Meyerdierks A."/>
            <person name="Storesund J.E."/>
            <person name="Kallscheuer N."/>
            <person name="Luecker S."/>
            <person name="Lage O.M."/>
            <person name="Pohl T."/>
            <person name="Merkel B.J."/>
            <person name="Hornburger P."/>
            <person name="Mueller R.-W."/>
            <person name="Bruemmer F."/>
            <person name="Labrenz M."/>
            <person name="Spormann A.M."/>
            <person name="Op den Camp H."/>
            <person name="Overmann J."/>
            <person name="Amann R."/>
            <person name="Jetten M.S.M."/>
            <person name="Mascher T."/>
            <person name="Medema M.H."/>
            <person name="Devos D.P."/>
            <person name="Kaster A.-K."/>
            <person name="Ovreas L."/>
            <person name="Rohde M."/>
            <person name="Galperin M.Y."/>
            <person name="Jogler C."/>
        </authorList>
    </citation>
    <scope>NUCLEOTIDE SEQUENCE [LARGE SCALE GENOMIC DNA]</scope>
    <source>
        <strain evidence="7 8">Pla133</strain>
    </source>
</reference>
<organism evidence="7 8">
    <name type="scientific">Engelhardtia mirabilis</name>
    <dbReference type="NCBI Taxonomy" id="2528011"/>
    <lineage>
        <taxon>Bacteria</taxon>
        <taxon>Pseudomonadati</taxon>
        <taxon>Planctomycetota</taxon>
        <taxon>Planctomycetia</taxon>
        <taxon>Planctomycetia incertae sedis</taxon>
        <taxon>Engelhardtia</taxon>
    </lineage>
</organism>
<feature type="domain" description="RNA polymerase sigma factor 70 region 4 type 2" evidence="6">
    <location>
        <begin position="124"/>
        <end position="174"/>
    </location>
</feature>
<dbReference type="Gene3D" id="1.10.10.10">
    <property type="entry name" value="Winged helix-like DNA-binding domain superfamily/Winged helix DNA-binding domain"/>
    <property type="match status" value="1"/>
</dbReference>
<dbReference type="PANTHER" id="PTHR43133:SF51">
    <property type="entry name" value="RNA POLYMERASE SIGMA FACTOR"/>
    <property type="match status" value="1"/>
</dbReference>
<accession>A0A518BHG6</accession>
<dbReference type="Pfam" id="PF04542">
    <property type="entry name" value="Sigma70_r2"/>
    <property type="match status" value="1"/>
</dbReference>
<dbReference type="SUPFAM" id="SSF88659">
    <property type="entry name" value="Sigma3 and sigma4 domains of RNA polymerase sigma factors"/>
    <property type="match status" value="1"/>
</dbReference>
<dbReference type="NCBIfam" id="TIGR02937">
    <property type="entry name" value="sigma70-ECF"/>
    <property type="match status" value="1"/>
</dbReference>
<keyword evidence="3" id="KW-0731">Sigma factor</keyword>
<dbReference type="InterPro" id="IPR036388">
    <property type="entry name" value="WH-like_DNA-bd_sf"/>
</dbReference>
<evidence type="ECO:0000256" key="1">
    <source>
        <dbReference type="ARBA" id="ARBA00010641"/>
    </source>
</evidence>
<dbReference type="PANTHER" id="PTHR43133">
    <property type="entry name" value="RNA POLYMERASE ECF-TYPE SIGMA FACTO"/>
    <property type="match status" value="1"/>
</dbReference>
<dbReference type="InterPro" id="IPR007627">
    <property type="entry name" value="RNA_pol_sigma70_r2"/>
</dbReference>
<dbReference type="InterPro" id="IPR013324">
    <property type="entry name" value="RNA_pol_sigma_r3/r4-like"/>
</dbReference>
<evidence type="ECO:0000256" key="3">
    <source>
        <dbReference type="ARBA" id="ARBA00023082"/>
    </source>
</evidence>
<gene>
    <name evidence="7" type="primary">sigW_9</name>
    <name evidence="7" type="ORF">Pla133_14650</name>
</gene>
<dbReference type="EMBL" id="CP036287">
    <property type="protein sequence ID" value="QDU66394.1"/>
    <property type="molecule type" value="Genomic_DNA"/>
</dbReference>
<name>A0A518BHG6_9BACT</name>
<sequence>MGLSKLDRHFRRYARTGDVRALATVFDLAAPELMRVGRHLCGDEAEAEDAVQATFETAIEKAGEHDGERAVMPWLLGVLAIHARRARERAGRTPDPQRLAARLPEREVADPADLAADAELRSLVEQRVDELPETYATTLRRYLTEGASAQEIAQGLGLSAGAVHVRIHRGLKLLRRALPVGASLGGALTTNRARGLESLRAEVLQIAGDGGATITAPASVGAALAWKSLAAAASLTAIAGLVVTLGPWDAPRAEGPIEAAAAAPALASSRTQSTAGDRTITSIDMRAPLPDATGGDSAAVDPDEALYGGLTADQWLARFTAAEGWRQIVPLGDRVAALPDSEALALMRAIYHRLPSVDHRQQVLKSFVFHGGEPYALEILDLAANDPSLAVQGWAWDYLQAYAFVDFSLDPGRYPSWRERTAGRPLADVLREGIDELVTRLSALSPDVLAQELDRVDEPDPRIGAAAGIDLPAALREAGLQDLLARSLHGDDPERIDLALRWIAVTEPDEAFLRSHVLTLVDRVTDEDDDEQPLLEPALHALGQSGQDWVAQELTLRLQRDPGRWLREDELFEAIGDIGDPRVVPDLVDFLSRHDDSRTRYLLGYLALSPLTGVDYDEGQDAAFWLDWLESNRERVQAAIDARAR</sequence>
<dbReference type="InterPro" id="IPR013249">
    <property type="entry name" value="RNA_pol_sigma70_r4_t2"/>
</dbReference>
<proteinExistence type="inferred from homology"/>
<feature type="domain" description="RNA polymerase sigma-70 region 2" evidence="5">
    <location>
        <begin position="30"/>
        <end position="92"/>
    </location>
</feature>
<evidence type="ECO:0000256" key="4">
    <source>
        <dbReference type="ARBA" id="ARBA00023163"/>
    </source>
</evidence>
<protein>
    <submittedName>
        <fullName evidence="7">ECF RNA polymerase sigma factor SigW</fullName>
    </submittedName>
</protein>
<dbReference type="AlphaFoldDB" id="A0A518BHG6"/>
<dbReference type="CDD" id="cd06171">
    <property type="entry name" value="Sigma70_r4"/>
    <property type="match status" value="1"/>
</dbReference>
<dbReference type="GO" id="GO:0006352">
    <property type="term" value="P:DNA-templated transcription initiation"/>
    <property type="evidence" value="ECO:0007669"/>
    <property type="project" value="InterPro"/>
</dbReference>
<dbReference type="InterPro" id="IPR039425">
    <property type="entry name" value="RNA_pol_sigma-70-like"/>
</dbReference>
<dbReference type="SUPFAM" id="SSF88946">
    <property type="entry name" value="Sigma2 domain of RNA polymerase sigma factors"/>
    <property type="match status" value="1"/>
</dbReference>
<dbReference type="InterPro" id="IPR013325">
    <property type="entry name" value="RNA_pol_sigma_r2"/>
</dbReference>
<dbReference type="RefSeq" id="WP_145064193.1">
    <property type="nucleotide sequence ID" value="NZ_CP036287.1"/>
</dbReference>
<keyword evidence="2" id="KW-0805">Transcription regulation</keyword>
<keyword evidence="8" id="KW-1185">Reference proteome</keyword>
<dbReference type="GO" id="GO:0016987">
    <property type="term" value="F:sigma factor activity"/>
    <property type="evidence" value="ECO:0007669"/>
    <property type="project" value="UniProtKB-KW"/>
</dbReference>
<dbReference type="GO" id="GO:0003677">
    <property type="term" value="F:DNA binding"/>
    <property type="evidence" value="ECO:0007669"/>
    <property type="project" value="InterPro"/>
</dbReference>
<dbReference type="InterPro" id="IPR014284">
    <property type="entry name" value="RNA_pol_sigma-70_dom"/>
</dbReference>
<dbReference type="Gene3D" id="1.10.1740.10">
    <property type="match status" value="1"/>
</dbReference>
<evidence type="ECO:0000259" key="5">
    <source>
        <dbReference type="Pfam" id="PF04542"/>
    </source>
</evidence>
<comment type="similarity">
    <text evidence="1">Belongs to the sigma-70 factor family. ECF subfamily.</text>
</comment>
<evidence type="ECO:0000313" key="8">
    <source>
        <dbReference type="Proteomes" id="UP000316921"/>
    </source>
</evidence>
<evidence type="ECO:0000256" key="2">
    <source>
        <dbReference type="ARBA" id="ARBA00023015"/>
    </source>
</evidence>
<keyword evidence="4" id="KW-0804">Transcription</keyword>
<dbReference type="Proteomes" id="UP000316921">
    <property type="component" value="Chromosome"/>
</dbReference>
<dbReference type="KEGG" id="pbap:Pla133_14650"/>
<dbReference type="Pfam" id="PF08281">
    <property type="entry name" value="Sigma70_r4_2"/>
    <property type="match status" value="1"/>
</dbReference>
<evidence type="ECO:0000259" key="6">
    <source>
        <dbReference type="Pfam" id="PF08281"/>
    </source>
</evidence>
<evidence type="ECO:0000313" key="7">
    <source>
        <dbReference type="EMBL" id="QDU66394.1"/>
    </source>
</evidence>